<dbReference type="PANTHER" id="PTHR45911:SF7">
    <property type="entry name" value="C2 DOMAIN-CONTAINING PROTEIN"/>
    <property type="match status" value="1"/>
</dbReference>
<feature type="domain" description="C2" evidence="3">
    <location>
        <begin position="41"/>
        <end position="161"/>
    </location>
</feature>
<dbReference type="PRINTS" id="PR00360">
    <property type="entry name" value="C2DOMAIN"/>
</dbReference>
<sequence length="204" mass="23603">EQPQEEQAPEEEIQVIDRGEVFKRYVADQEEQPDANSAVVSREFKPIGTEQDEYEYVKGKVSVTLHRLSDLPANDINGKSDPYVIFKLGDQEYKSKTISNSLNPEYEESFELPYDPTTTDEKELKVEVWDFDRSSDDDVLGKTTIKFAKYLENQKDIELDLVGTDKQNQPTNAGKGYLTVLYQRDIEEQVNEKEPEPEQDKQKR</sequence>
<evidence type="ECO:0000313" key="5">
    <source>
        <dbReference type="Proteomes" id="UP000324800"/>
    </source>
</evidence>
<reference evidence="4 5" key="1">
    <citation type="submission" date="2019-03" db="EMBL/GenBank/DDBJ databases">
        <title>Single cell metagenomics reveals metabolic interactions within the superorganism composed of flagellate Streblomastix strix and complex community of Bacteroidetes bacteria on its surface.</title>
        <authorList>
            <person name="Treitli S.C."/>
            <person name="Kolisko M."/>
            <person name="Husnik F."/>
            <person name="Keeling P."/>
            <person name="Hampl V."/>
        </authorList>
    </citation>
    <scope>NUCLEOTIDE SEQUENCE [LARGE SCALE GENOMIC DNA]</scope>
    <source>
        <strain evidence="4">ST1C</strain>
    </source>
</reference>
<organism evidence="4 5">
    <name type="scientific">Streblomastix strix</name>
    <dbReference type="NCBI Taxonomy" id="222440"/>
    <lineage>
        <taxon>Eukaryota</taxon>
        <taxon>Metamonada</taxon>
        <taxon>Preaxostyla</taxon>
        <taxon>Oxymonadida</taxon>
        <taxon>Streblomastigidae</taxon>
        <taxon>Streblomastix</taxon>
    </lineage>
</organism>
<evidence type="ECO:0000259" key="3">
    <source>
        <dbReference type="PROSITE" id="PS50004"/>
    </source>
</evidence>
<gene>
    <name evidence="4" type="ORF">EZS28_051384</name>
</gene>
<keyword evidence="1" id="KW-0479">Metal-binding</keyword>
<dbReference type="AlphaFoldDB" id="A0A5J4T3S2"/>
<evidence type="ECO:0000256" key="2">
    <source>
        <dbReference type="ARBA" id="ARBA00022837"/>
    </source>
</evidence>
<name>A0A5J4T3S2_9EUKA</name>
<dbReference type="CDD" id="cd00030">
    <property type="entry name" value="C2"/>
    <property type="match status" value="1"/>
</dbReference>
<evidence type="ECO:0000313" key="4">
    <source>
        <dbReference type="EMBL" id="KAA6353089.1"/>
    </source>
</evidence>
<proteinExistence type="predicted"/>
<dbReference type="GO" id="GO:0046872">
    <property type="term" value="F:metal ion binding"/>
    <property type="evidence" value="ECO:0007669"/>
    <property type="project" value="UniProtKB-KW"/>
</dbReference>
<keyword evidence="2" id="KW-0106">Calcium</keyword>
<dbReference type="SMART" id="SM00239">
    <property type="entry name" value="C2"/>
    <property type="match status" value="1"/>
</dbReference>
<comment type="caution">
    <text evidence="4">The sequence shown here is derived from an EMBL/GenBank/DDBJ whole genome shotgun (WGS) entry which is preliminary data.</text>
</comment>
<feature type="non-terminal residue" evidence="4">
    <location>
        <position position="1"/>
    </location>
</feature>
<dbReference type="PANTHER" id="PTHR45911">
    <property type="entry name" value="C2 DOMAIN-CONTAINING PROTEIN"/>
    <property type="match status" value="1"/>
</dbReference>
<dbReference type="OrthoDB" id="270970at2759"/>
<dbReference type="Pfam" id="PF00168">
    <property type="entry name" value="C2"/>
    <property type="match status" value="1"/>
</dbReference>
<dbReference type="InterPro" id="IPR000008">
    <property type="entry name" value="C2_dom"/>
</dbReference>
<dbReference type="Gene3D" id="2.60.40.150">
    <property type="entry name" value="C2 domain"/>
    <property type="match status" value="1"/>
</dbReference>
<dbReference type="PROSITE" id="PS50004">
    <property type="entry name" value="C2"/>
    <property type="match status" value="1"/>
</dbReference>
<dbReference type="Proteomes" id="UP000324800">
    <property type="component" value="Unassembled WGS sequence"/>
</dbReference>
<dbReference type="SUPFAM" id="SSF49562">
    <property type="entry name" value="C2 domain (Calcium/lipid-binding domain, CaLB)"/>
    <property type="match status" value="1"/>
</dbReference>
<feature type="non-terminal residue" evidence="4">
    <location>
        <position position="204"/>
    </location>
</feature>
<protein>
    <recommendedName>
        <fullName evidence="3">C2 domain-containing protein</fullName>
    </recommendedName>
</protein>
<accession>A0A5J4T3S2</accession>
<dbReference type="EMBL" id="SNRW01038787">
    <property type="protein sequence ID" value="KAA6353089.1"/>
    <property type="molecule type" value="Genomic_DNA"/>
</dbReference>
<dbReference type="InterPro" id="IPR035892">
    <property type="entry name" value="C2_domain_sf"/>
</dbReference>
<evidence type="ECO:0000256" key="1">
    <source>
        <dbReference type="ARBA" id="ARBA00022723"/>
    </source>
</evidence>